<feature type="signal peptide" evidence="2">
    <location>
        <begin position="1"/>
        <end position="20"/>
    </location>
</feature>
<reference evidence="4" key="1">
    <citation type="submission" date="2017-02" db="EMBL/GenBank/DDBJ databases">
        <authorList>
            <person name="Varghese N."/>
            <person name="Submissions S."/>
        </authorList>
    </citation>
    <scope>NUCLEOTIDE SEQUENCE [LARGE SCALE GENOMIC DNA]</scope>
    <source>
        <strain evidence="4">SM117</strain>
    </source>
</reference>
<dbReference type="EMBL" id="FVZE01000014">
    <property type="protein sequence ID" value="SLK11243.1"/>
    <property type="molecule type" value="Genomic_DNA"/>
</dbReference>
<evidence type="ECO:0000313" key="4">
    <source>
        <dbReference type="Proteomes" id="UP000190989"/>
    </source>
</evidence>
<protein>
    <recommendedName>
        <fullName evidence="5">Transferrin-binding protein B C-lobe/N-lobe beta barrel domain-containing protein</fullName>
    </recommendedName>
</protein>
<feature type="compositionally biased region" description="Pro residues" evidence="1">
    <location>
        <begin position="34"/>
        <end position="46"/>
    </location>
</feature>
<dbReference type="AlphaFoldDB" id="A0A1U6IT88"/>
<evidence type="ECO:0000256" key="2">
    <source>
        <dbReference type="SAM" id="SignalP"/>
    </source>
</evidence>
<organism evidence="3 4">
    <name type="scientific">Novosphingobium mathurense</name>
    <dbReference type="NCBI Taxonomy" id="428990"/>
    <lineage>
        <taxon>Bacteria</taxon>
        <taxon>Pseudomonadati</taxon>
        <taxon>Pseudomonadota</taxon>
        <taxon>Alphaproteobacteria</taxon>
        <taxon>Sphingomonadales</taxon>
        <taxon>Sphingomonadaceae</taxon>
        <taxon>Novosphingobium</taxon>
    </lineage>
</organism>
<dbReference type="Proteomes" id="UP000190989">
    <property type="component" value="Unassembled WGS sequence"/>
</dbReference>
<dbReference type="STRING" id="428990.SAMN06295987_1145"/>
<evidence type="ECO:0008006" key="5">
    <source>
        <dbReference type="Google" id="ProtNLM"/>
    </source>
</evidence>
<name>A0A1U6IT88_9SPHN</name>
<feature type="region of interest" description="Disordered" evidence="1">
    <location>
        <begin position="24"/>
        <end position="46"/>
    </location>
</feature>
<dbReference type="InterPro" id="IPR011250">
    <property type="entry name" value="OMP/PagP_B-barrel"/>
</dbReference>
<proteinExistence type="predicted"/>
<sequence length="317" mass="32759">MRQVPLAFALALSTACTALAGCGGSSGGVSSTPTPSPSPTPAPPPAPVIMPEHIGLVSSEPFSVLGLGHEFRPEDAVETQPASQAQQVEISYNAADETYLIGLPGFEAGALNTLSYDGTGGQVATSTWNSIEPSGGGSQSVRVSLQVPGSGFSPWTYTSLGSWYDEAEDDEGRIVRREGVFAYGIPTSPLDMPLSGTASYGGDVIGRTADGNYVGGTAALDFDFGSGTLTGSMHPLLSDGWDLSIDLGTYAFKDTSFAKGSTTFSGSFDVPGLPGEPSWFEGAFNGPQAAEVMARWQAPYLLEGKQGAMFGIMIGEK</sequence>
<evidence type="ECO:0000313" key="3">
    <source>
        <dbReference type="EMBL" id="SLK11243.1"/>
    </source>
</evidence>
<keyword evidence="4" id="KW-1185">Reference proteome</keyword>
<accession>A0A1U6IT88</accession>
<dbReference type="Gene3D" id="2.40.160.90">
    <property type="match status" value="1"/>
</dbReference>
<evidence type="ECO:0000256" key="1">
    <source>
        <dbReference type="SAM" id="MobiDB-lite"/>
    </source>
</evidence>
<gene>
    <name evidence="3" type="ORF">SAMN06295987_1145</name>
</gene>
<dbReference type="PROSITE" id="PS51257">
    <property type="entry name" value="PROKAR_LIPOPROTEIN"/>
    <property type="match status" value="1"/>
</dbReference>
<feature type="chain" id="PRO_5011962173" description="Transferrin-binding protein B C-lobe/N-lobe beta barrel domain-containing protein" evidence="2">
    <location>
        <begin position="21"/>
        <end position="317"/>
    </location>
</feature>
<keyword evidence="2" id="KW-0732">Signal</keyword>
<dbReference type="SUPFAM" id="SSF56925">
    <property type="entry name" value="OMPA-like"/>
    <property type="match status" value="1"/>
</dbReference>